<keyword evidence="3" id="KW-1185">Reference proteome</keyword>
<feature type="region of interest" description="Disordered" evidence="1">
    <location>
        <begin position="1"/>
        <end position="50"/>
    </location>
</feature>
<feature type="region of interest" description="Disordered" evidence="1">
    <location>
        <begin position="418"/>
        <end position="443"/>
    </location>
</feature>
<feature type="compositionally biased region" description="Basic residues" evidence="1">
    <location>
        <begin position="1"/>
        <end position="12"/>
    </location>
</feature>
<protein>
    <submittedName>
        <fullName evidence="2">Uncharacterized protein</fullName>
    </submittedName>
</protein>
<feature type="compositionally biased region" description="Polar residues" evidence="1">
    <location>
        <begin position="229"/>
        <end position="239"/>
    </location>
</feature>
<sequence length="480" mass="53202">MVSRRGQQKLPRRPCTVAGWSARTPASTPSDSDNSSERPSTGVFSVSERSDTVYDSIPRVTYACHKRGPPIETLFHDSPPLLPSSSRSTRLGDYLTPVKANSPWPSSPPEWDDGEDKPVPFSSPLHLMPQQQTHLSPYSAQSQSQRGSRSNGRRAPSLHARSHSVPVVPDVEGKRCTKSSAAQKFGTWGIGSKVITEDWNEDFDFDELPPVPTLSMPNLAEGESKTRPHTANPTPTHHNSYAHHSHTISVPIFIRERQQSVVAHLSLLREWGLVIEDLKELRLQADTMGLATSPLWQEVDAMIDLADCESGESRDCSGEHARSPSPVASTSEPDVEPISLTTKSLSTSPYLELNEDEASGLPPGEAMARTVIDILRSSRKSPAKRRKEKLPFDTATLKYIVPHVQGLRKQCQELVLGEPKQRRTSMESWDLSSEEEEESRDAPLEMLFAKKRTCDENTKSKLTTTTKTGDLMARFKGLEV</sequence>
<dbReference type="Proteomes" id="UP000799421">
    <property type="component" value="Unassembled WGS sequence"/>
</dbReference>
<feature type="region of interest" description="Disordered" evidence="1">
    <location>
        <begin position="98"/>
        <end position="168"/>
    </location>
</feature>
<name>A0A6A7C5X2_9PEZI</name>
<evidence type="ECO:0000313" key="3">
    <source>
        <dbReference type="Proteomes" id="UP000799421"/>
    </source>
</evidence>
<feature type="compositionally biased region" description="Basic and acidic residues" evidence="1">
    <location>
        <begin position="311"/>
        <end position="322"/>
    </location>
</feature>
<organism evidence="2 3">
    <name type="scientific">Piedraia hortae CBS 480.64</name>
    <dbReference type="NCBI Taxonomy" id="1314780"/>
    <lineage>
        <taxon>Eukaryota</taxon>
        <taxon>Fungi</taxon>
        <taxon>Dikarya</taxon>
        <taxon>Ascomycota</taxon>
        <taxon>Pezizomycotina</taxon>
        <taxon>Dothideomycetes</taxon>
        <taxon>Dothideomycetidae</taxon>
        <taxon>Capnodiales</taxon>
        <taxon>Piedraiaceae</taxon>
        <taxon>Piedraia</taxon>
    </lineage>
</organism>
<feature type="region of interest" description="Disordered" evidence="1">
    <location>
        <begin position="217"/>
        <end position="242"/>
    </location>
</feature>
<gene>
    <name evidence="2" type="ORF">K470DRAFT_255574</name>
</gene>
<evidence type="ECO:0000313" key="2">
    <source>
        <dbReference type="EMBL" id="KAF2862647.1"/>
    </source>
</evidence>
<dbReference type="EMBL" id="MU005964">
    <property type="protein sequence ID" value="KAF2862647.1"/>
    <property type="molecule type" value="Genomic_DNA"/>
</dbReference>
<feature type="region of interest" description="Disordered" evidence="1">
    <location>
        <begin position="310"/>
        <end position="337"/>
    </location>
</feature>
<dbReference type="OrthoDB" id="5346713at2759"/>
<accession>A0A6A7C5X2</accession>
<reference evidence="2" key="1">
    <citation type="journal article" date="2020" name="Stud. Mycol.">
        <title>101 Dothideomycetes genomes: a test case for predicting lifestyles and emergence of pathogens.</title>
        <authorList>
            <person name="Haridas S."/>
            <person name="Albert R."/>
            <person name="Binder M."/>
            <person name="Bloem J."/>
            <person name="Labutti K."/>
            <person name="Salamov A."/>
            <person name="Andreopoulos B."/>
            <person name="Baker S."/>
            <person name="Barry K."/>
            <person name="Bills G."/>
            <person name="Bluhm B."/>
            <person name="Cannon C."/>
            <person name="Castanera R."/>
            <person name="Culley D."/>
            <person name="Daum C."/>
            <person name="Ezra D."/>
            <person name="Gonzalez J."/>
            <person name="Henrissat B."/>
            <person name="Kuo A."/>
            <person name="Liang C."/>
            <person name="Lipzen A."/>
            <person name="Lutzoni F."/>
            <person name="Magnuson J."/>
            <person name="Mondo S."/>
            <person name="Nolan M."/>
            <person name="Ohm R."/>
            <person name="Pangilinan J."/>
            <person name="Park H.-J."/>
            <person name="Ramirez L."/>
            <person name="Alfaro M."/>
            <person name="Sun H."/>
            <person name="Tritt A."/>
            <person name="Yoshinaga Y."/>
            <person name="Zwiers L.-H."/>
            <person name="Turgeon B."/>
            <person name="Goodwin S."/>
            <person name="Spatafora J."/>
            <person name="Crous P."/>
            <person name="Grigoriev I."/>
        </authorList>
    </citation>
    <scope>NUCLEOTIDE SEQUENCE</scope>
    <source>
        <strain evidence="2">CBS 480.64</strain>
    </source>
</reference>
<feature type="compositionally biased region" description="Low complexity" evidence="1">
    <location>
        <begin position="139"/>
        <end position="155"/>
    </location>
</feature>
<feature type="compositionally biased region" description="Polar residues" evidence="1">
    <location>
        <begin position="129"/>
        <end position="138"/>
    </location>
</feature>
<proteinExistence type="predicted"/>
<evidence type="ECO:0000256" key="1">
    <source>
        <dbReference type="SAM" id="MobiDB-lite"/>
    </source>
</evidence>
<feature type="compositionally biased region" description="Polar residues" evidence="1">
    <location>
        <begin position="24"/>
        <end position="44"/>
    </location>
</feature>
<dbReference type="AlphaFoldDB" id="A0A6A7C5X2"/>